<dbReference type="GO" id="GO:0003779">
    <property type="term" value="F:actin binding"/>
    <property type="evidence" value="ECO:0007669"/>
    <property type="project" value="InterPro"/>
</dbReference>
<dbReference type="PROSITE" id="PS51232">
    <property type="entry name" value="GBD_FH3"/>
    <property type="match status" value="1"/>
</dbReference>
<dbReference type="Gene3D" id="1.10.238.150">
    <property type="entry name" value="Formin, FH3 diaphanous domain"/>
    <property type="match status" value="1"/>
</dbReference>
<dbReference type="InterPro" id="IPR010473">
    <property type="entry name" value="GTPase-bd"/>
</dbReference>
<dbReference type="InterPro" id="IPR011989">
    <property type="entry name" value="ARM-like"/>
</dbReference>
<feature type="region of interest" description="Disordered" evidence="2">
    <location>
        <begin position="659"/>
        <end position="703"/>
    </location>
</feature>
<proteinExistence type="predicted"/>
<dbReference type="InterPro" id="IPR010472">
    <property type="entry name" value="FH3_dom"/>
</dbReference>
<dbReference type="EMBL" id="HADW01000181">
    <property type="protein sequence ID" value="SBP01581.1"/>
    <property type="molecule type" value="Transcribed_RNA"/>
</dbReference>
<dbReference type="SMART" id="SM00498">
    <property type="entry name" value="FH2"/>
    <property type="match status" value="1"/>
</dbReference>
<sequence>MESEPDPTIIQLNEQPGTVNRGSALRSEPALGRVFCRGSHSPADSRTGIIITEQWSFPREESGRSCPLDSSLVLLHSPSLAPQPLPLPSWFSSTTATFASAAIMPPRKRTRQGLGFLCCFGSSEPPEINLKDTVPLQLLEFSSPMPPAEELHARFSELVDELDLTDKNREAMFALPDEKKWQIYCSKKKEQEDPNKLATSWPDYYIDRINSMAAMQTLFAFDEEEMEMRNKVVEDLKTALRTQPMRFVTRFIELDGLTCLLNFLRSMDYETSESRIHTSVIGCIKALMNNSQGRAHVLAHPQSINTISQSLRTENIKTKVAVLEILGAVCLVPDGHKKVLQAMAHYQKYAAERTRFQTLLNELDRGTGRYRDEVNLKTAIMSFINAVLNAGAGEDNLEFRLHLRYEFLMLGIQPVIDKLREHENATLDRHLDFFEMVRNEDDSELAKRFDTSHVDTKSAGAMFELVKKKLSHTDSYPHLLSILQHCLQMPYKRGGCSLQHWQLLDRILQQIVLQDEKGENPDVAPLENFSVKNIIRMLVNENEVKLWREQAEKFRKEHAELLAKLERKERECETKTQEKEDMMKTLNKMKDKLQREGVELRSAREQVLDLSSRIHDIASSNMSLPPPPPPPGAPVAPPLPPMSAGFPPPPPPLPFSCPPPPPPPPPPGAPPPPPGAPPLFGAPPPPMPSSFNSMSVMRSKSIPQPSHPLKSFNWAKLGENVINGTIWNDIDDLRAFKILDLKDIEKMFSAYQRQQDLLTNQSFKQKETGSMDDIYVSTRKVKELSVIDGRRAQNCVILLSKLKMTNEEIKRAILEMDEREELAKDMLEQLLKFIPEKSDIDLLEEHKHELERMARADRFLFEMSRIDHYQQRLQALFFKKKFAERLAETKPKVEAILNASMEVVRSKRLTQVLEVVLAFGNFMNKGQRGNAYGFKVSSLNKIVDTKSSIDRNITMLHYLIMIFEKNYTDTLLIQEDLRSVPEAAKVNLSELEKEVHSIKSGLKALEAELHYQQSRTRERGDKFVAVISDFITVAGFSFSELEDQLSEAKDKKSVFA</sequence>
<feature type="coiled-coil region" evidence="1">
    <location>
        <begin position="544"/>
        <end position="606"/>
    </location>
</feature>
<feature type="compositionally biased region" description="Pro residues" evidence="2">
    <location>
        <begin position="624"/>
        <end position="647"/>
    </location>
</feature>
<feature type="domain" description="FH2" evidence="4">
    <location>
        <begin position="699"/>
        <end position="1056"/>
    </location>
</feature>
<accession>A0A1A7W7U6</accession>
<feature type="compositionally biased region" description="Pro residues" evidence="2">
    <location>
        <begin position="659"/>
        <end position="688"/>
    </location>
</feature>
<dbReference type="GO" id="GO:0048715">
    <property type="term" value="P:negative regulation of oligodendrocyte differentiation"/>
    <property type="evidence" value="ECO:0007669"/>
    <property type="project" value="TreeGrafter"/>
</dbReference>
<dbReference type="GO" id="GO:0030036">
    <property type="term" value="P:actin cytoskeleton organization"/>
    <property type="evidence" value="ECO:0007669"/>
    <property type="project" value="InterPro"/>
</dbReference>
<dbReference type="SUPFAM" id="SSF101447">
    <property type="entry name" value="Formin homology 2 domain (FH2 domain)"/>
    <property type="match status" value="1"/>
</dbReference>
<dbReference type="SMART" id="SM01139">
    <property type="entry name" value="Drf_FH3"/>
    <property type="match status" value="1"/>
</dbReference>
<dbReference type="Pfam" id="PF06371">
    <property type="entry name" value="Drf_GBD"/>
    <property type="match status" value="1"/>
</dbReference>
<dbReference type="PROSITE" id="PS51444">
    <property type="entry name" value="FH2"/>
    <property type="match status" value="1"/>
</dbReference>
<evidence type="ECO:0000313" key="5">
    <source>
        <dbReference type="EMBL" id="SBP01581.1"/>
    </source>
</evidence>
<reference evidence="5" key="1">
    <citation type="submission" date="2016-05" db="EMBL/GenBank/DDBJ databases">
        <authorList>
            <person name="Lavstsen T."/>
            <person name="Jespersen J.S."/>
        </authorList>
    </citation>
    <scope>NUCLEOTIDE SEQUENCE</scope>
    <source>
        <tissue evidence="5">Brain</tissue>
    </source>
</reference>
<dbReference type="Gene3D" id="1.25.10.10">
    <property type="entry name" value="Leucine-rich Repeat Variant"/>
    <property type="match status" value="1"/>
</dbReference>
<dbReference type="GO" id="GO:2000050">
    <property type="term" value="P:regulation of non-canonical Wnt signaling pathway"/>
    <property type="evidence" value="ECO:0007669"/>
    <property type="project" value="TreeGrafter"/>
</dbReference>
<dbReference type="Gene3D" id="1.20.58.2220">
    <property type="entry name" value="Formin, FH2 domain"/>
    <property type="match status" value="1"/>
</dbReference>
<dbReference type="PANTHER" id="PTHR45725:SF7">
    <property type="entry name" value="DISHEVELED-ASSOCIATED ACTIVATOR OF MORPHOGENESIS 2"/>
    <property type="match status" value="1"/>
</dbReference>
<feature type="compositionally biased region" description="Polar residues" evidence="2">
    <location>
        <begin position="692"/>
        <end position="703"/>
    </location>
</feature>
<name>A0A1A7W7U6_9TELE</name>
<evidence type="ECO:0000256" key="2">
    <source>
        <dbReference type="SAM" id="MobiDB-lite"/>
    </source>
</evidence>
<dbReference type="Pfam" id="PF06367">
    <property type="entry name" value="Drf_FH3"/>
    <property type="match status" value="1"/>
</dbReference>
<keyword evidence="1" id="KW-0175">Coiled coil</keyword>
<dbReference type="PANTHER" id="PTHR45725">
    <property type="entry name" value="FORMIN HOMOLOGY 2 FAMILY MEMBER"/>
    <property type="match status" value="1"/>
</dbReference>
<organism evidence="5">
    <name type="scientific">Iconisemion striatum</name>
    <dbReference type="NCBI Taxonomy" id="60296"/>
    <lineage>
        <taxon>Eukaryota</taxon>
        <taxon>Metazoa</taxon>
        <taxon>Chordata</taxon>
        <taxon>Craniata</taxon>
        <taxon>Vertebrata</taxon>
        <taxon>Euteleostomi</taxon>
        <taxon>Actinopterygii</taxon>
        <taxon>Neopterygii</taxon>
        <taxon>Teleostei</taxon>
        <taxon>Neoteleostei</taxon>
        <taxon>Acanthomorphata</taxon>
        <taxon>Ovalentaria</taxon>
        <taxon>Atherinomorphae</taxon>
        <taxon>Cyprinodontiformes</taxon>
        <taxon>Nothobranchiidae</taxon>
        <taxon>Iconisemion</taxon>
    </lineage>
</organism>
<feature type="coiled-coil region" evidence="1">
    <location>
        <begin position="799"/>
        <end position="829"/>
    </location>
</feature>
<reference evidence="5" key="2">
    <citation type="submission" date="2016-06" db="EMBL/GenBank/DDBJ databases">
        <title>The genome of a short-lived fish provides insights into sex chromosome evolution and the genetic control of aging.</title>
        <authorList>
            <person name="Reichwald K."/>
            <person name="Felder M."/>
            <person name="Petzold A."/>
            <person name="Koch P."/>
            <person name="Groth M."/>
            <person name="Platzer M."/>
        </authorList>
    </citation>
    <scope>NUCLEOTIDE SEQUENCE</scope>
    <source>
        <tissue evidence="5">Brain</tissue>
    </source>
</reference>
<gene>
    <name evidence="5" type="primary">DAAM2</name>
</gene>
<dbReference type="AlphaFoldDB" id="A0A1A7W7U6"/>
<feature type="domain" description="GBD/FH3" evidence="3">
    <location>
        <begin position="143"/>
        <end position="519"/>
    </location>
</feature>
<dbReference type="InterPro" id="IPR051425">
    <property type="entry name" value="Formin_Homology"/>
</dbReference>
<dbReference type="InterPro" id="IPR015425">
    <property type="entry name" value="FH2_Formin"/>
</dbReference>
<feature type="region of interest" description="Disordered" evidence="2">
    <location>
        <begin position="618"/>
        <end position="647"/>
    </location>
</feature>
<evidence type="ECO:0000259" key="4">
    <source>
        <dbReference type="PROSITE" id="PS51444"/>
    </source>
</evidence>
<dbReference type="InterPro" id="IPR042201">
    <property type="entry name" value="FH2_Formin_sf"/>
</dbReference>
<dbReference type="Pfam" id="PF02181">
    <property type="entry name" value="FH2"/>
    <property type="match status" value="1"/>
</dbReference>
<dbReference type="SUPFAM" id="SSF48371">
    <property type="entry name" value="ARM repeat"/>
    <property type="match status" value="1"/>
</dbReference>
<dbReference type="FunFam" id="1.25.10.10:FF:000012">
    <property type="entry name" value="Dishevelled associated activator of morphogenesis 2"/>
    <property type="match status" value="1"/>
</dbReference>
<dbReference type="InterPro" id="IPR014768">
    <property type="entry name" value="GBD/FH3_dom"/>
</dbReference>
<dbReference type="GO" id="GO:0090263">
    <property type="term" value="P:positive regulation of canonical Wnt signaling pathway"/>
    <property type="evidence" value="ECO:0007669"/>
    <property type="project" value="TreeGrafter"/>
</dbReference>
<evidence type="ECO:0000259" key="3">
    <source>
        <dbReference type="PROSITE" id="PS51232"/>
    </source>
</evidence>
<dbReference type="InterPro" id="IPR016024">
    <property type="entry name" value="ARM-type_fold"/>
</dbReference>
<dbReference type="GO" id="GO:0031267">
    <property type="term" value="F:small GTPase binding"/>
    <property type="evidence" value="ECO:0007669"/>
    <property type="project" value="InterPro"/>
</dbReference>
<evidence type="ECO:0000256" key="1">
    <source>
        <dbReference type="SAM" id="Coils"/>
    </source>
</evidence>
<dbReference type="SMART" id="SM01140">
    <property type="entry name" value="Drf_GBD"/>
    <property type="match status" value="1"/>
</dbReference>
<protein>
    <submittedName>
        <fullName evidence="5">Dishevelled associated activator of morphogenesis 2</fullName>
    </submittedName>
</protein>